<protein>
    <submittedName>
        <fullName evidence="3">Uncharacterized protein</fullName>
    </submittedName>
</protein>
<feature type="compositionally biased region" description="Low complexity" evidence="1">
    <location>
        <begin position="68"/>
        <end position="78"/>
    </location>
</feature>
<accession>A0A852TZ04</accession>
<feature type="compositionally biased region" description="Basic and acidic residues" evidence="1">
    <location>
        <begin position="37"/>
        <end position="54"/>
    </location>
</feature>
<keyword evidence="2" id="KW-0812">Transmembrane</keyword>
<feature type="transmembrane region" description="Helical" evidence="2">
    <location>
        <begin position="166"/>
        <end position="191"/>
    </location>
</feature>
<keyword evidence="2" id="KW-1133">Transmembrane helix</keyword>
<feature type="compositionally biased region" description="Polar residues" evidence="1">
    <location>
        <begin position="1"/>
        <end position="11"/>
    </location>
</feature>
<evidence type="ECO:0000313" key="4">
    <source>
        <dbReference type="Proteomes" id="UP000589036"/>
    </source>
</evidence>
<name>A0A852TZ04_9ACTN</name>
<feature type="compositionally biased region" description="Basic residues" evidence="1">
    <location>
        <begin position="79"/>
        <end position="88"/>
    </location>
</feature>
<dbReference type="AlphaFoldDB" id="A0A852TZ04"/>
<evidence type="ECO:0000256" key="1">
    <source>
        <dbReference type="SAM" id="MobiDB-lite"/>
    </source>
</evidence>
<evidence type="ECO:0000256" key="2">
    <source>
        <dbReference type="SAM" id="Phobius"/>
    </source>
</evidence>
<dbReference type="Proteomes" id="UP000589036">
    <property type="component" value="Unassembled WGS sequence"/>
</dbReference>
<dbReference type="EMBL" id="JACCCC010000001">
    <property type="protein sequence ID" value="NYE48537.1"/>
    <property type="molecule type" value="Genomic_DNA"/>
</dbReference>
<dbReference type="RefSeq" id="WP_246334407.1">
    <property type="nucleotide sequence ID" value="NZ_BAAAYY010000004.1"/>
</dbReference>
<keyword evidence="4" id="KW-1185">Reference proteome</keyword>
<gene>
    <name evidence="3" type="ORF">HDA32_003657</name>
</gene>
<sequence length="407" mass="43769">MSTHLSNSESTEPVGRRSRRARSEPERQGRRSRAGSGRRDADDRDDAVPEHDDAVPEPDGAGGRTRRGAQSGRVGRSARAARKKKSRQGRAAAAKGARSGRRSAEEPAPQAGGARRSRRSASADGRLDPVSRFSASALRRVTVLGDRPGQVVYSLAEQSRRKRGTYILGTLFGLFGVALVALLGMLAYQFFSPADVDRNHVTQIVAPPEGHTTLQPDLYHAQEQQEIFDPIVQRPEDGEPLTEEEVFDSAEKLKLDDFELTLRESEVTDACTGVVWGDEIAQTLADGSCASAARGVYRDADETYVAQFTLFDLADADASAAASEALGPGTAPGFVLPLNTEIDGLQKGYSQATSQVMGHYLAVFWVARTDGGEPEDDDSMATLNVVAMDAAVSVYEKVRDTASDDEG</sequence>
<organism evidence="3 4">
    <name type="scientific">Spinactinospora alkalitolerans</name>
    <dbReference type="NCBI Taxonomy" id="687207"/>
    <lineage>
        <taxon>Bacteria</taxon>
        <taxon>Bacillati</taxon>
        <taxon>Actinomycetota</taxon>
        <taxon>Actinomycetes</taxon>
        <taxon>Streptosporangiales</taxon>
        <taxon>Nocardiopsidaceae</taxon>
        <taxon>Spinactinospora</taxon>
    </lineage>
</organism>
<comment type="caution">
    <text evidence="3">The sequence shown here is derived from an EMBL/GenBank/DDBJ whole genome shotgun (WGS) entry which is preliminary data.</text>
</comment>
<keyword evidence="2" id="KW-0472">Membrane</keyword>
<evidence type="ECO:0000313" key="3">
    <source>
        <dbReference type="EMBL" id="NYE48537.1"/>
    </source>
</evidence>
<proteinExistence type="predicted"/>
<reference evidence="3 4" key="1">
    <citation type="submission" date="2020-07" db="EMBL/GenBank/DDBJ databases">
        <title>Sequencing the genomes of 1000 actinobacteria strains.</title>
        <authorList>
            <person name="Klenk H.-P."/>
        </authorList>
    </citation>
    <scope>NUCLEOTIDE SEQUENCE [LARGE SCALE GENOMIC DNA]</scope>
    <source>
        <strain evidence="3 4">CXB654</strain>
    </source>
</reference>
<feature type="region of interest" description="Disordered" evidence="1">
    <location>
        <begin position="1"/>
        <end position="128"/>
    </location>
</feature>